<dbReference type="AlphaFoldDB" id="A0A840FKH5"/>
<organism evidence="2 3">
    <name type="scientific">Sphingomonas jinjuensis</name>
    <dbReference type="NCBI Taxonomy" id="535907"/>
    <lineage>
        <taxon>Bacteria</taxon>
        <taxon>Pseudomonadati</taxon>
        <taxon>Pseudomonadota</taxon>
        <taxon>Alphaproteobacteria</taxon>
        <taxon>Sphingomonadales</taxon>
        <taxon>Sphingomonadaceae</taxon>
        <taxon>Sphingomonas</taxon>
    </lineage>
</organism>
<dbReference type="EMBL" id="JACIEV010000004">
    <property type="protein sequence ID" value="MBB4153825.1"/>
    <property type="molecule type" value="Genomic_DNA"/>
</dbReference>
<feature type="transmembrane region" description="Helical" evidence="1">
    <location>
        <begin position="69"/>
        <end position="91"/>
    </location>
</feature>
<evidence type="ECO:0000313" key="2">
    <source>
        <dbReference type="EMBL" id="MBB4153825.1"/>
    </source>
</evidence>
<keyword evidence="1" id="KW-1133">Transmembrane helix</keyword>
<evidence type="ECO:0000313" key="3">
    <source>
        <dbReference type="Proteomes" id="UP000529795"/>
    </source>
</evidence>
<keyword evidence="3" id="KW-1185">Reference proteome</keyword>
<feature type="transmembrane region" description="Helical" evidence="1">
    <location>
        <begin position="44"/>
        <end position="63"/>
    </location>
</feature>
<protein>
    <recommendedName>
        <fullName evidence="4">5-bromo-4-chloroindolyl phosphate hydrolysis protein</fullName>
    </recommendedName>
</protein>
<reference evidence="2 3" key="1">
    <citation type="submission" date="2020-08" db="EMBL/GenBank/DDBJ databases">
        <title>Genomic Encyclopedia of Type Strains, Phase IV (KMG-IV): sequencing the most valuable type-strain genomes for metagenomic binning, comparative biology and taxonomic classification.</title>
        <authorList>
            <person name="Goeker M."/>
        </authorList>
    </citation>
    <scope>NUCLEOTIDE SEQUENCE [LARGE SCALE GENOMIC DNA]</scope>
    <source>
        <strain evidence="2 3">YC6723</strain>
    </source>
</reference>
<name>A0A840FKH5_9SPHN</name>
<proteinExistence type="predicted"/>
<evidence type="ECO:0008006" key="4">
    <source>
        <dbReference type="Google" id="ProtNLM"/>
    </source>
</evidence>
<accession>A0A840FKH5</accession>
<dbReference type="RefSeq" id="WP_183983763.1">
    <property type="nucleotide sequence ID" value="NZ_JACIEV010000004.1"/>
</dbReference>
<keyword evidence="1" id="KW-0812">Transmembrane</keyword>
<sequence>MSEVDDQIARAVSVMQRISEEYRGHGERKARRAAKRARSIGQRVAVIAAADAAILIAAAIFGLFVPLGILGAVGVMLLMVAVTLAIALAPAPAAPTERKLREVDLRALPAQTERWLEAQRPALPAPARTLVDRIGTRLEQLSPQLGQLDGQTETAYEIRRLVGEQLPAFVNDYSRVPATLRSQPRNGKTPDAELVDGLKLIEREIAEMTERLAQGDLDSLSTRGRYLELKYRDGGEA</sequence>
<evidence type="ECO:0000256" key="1">
    <source>
        <dbReference type="SAM" id="Phobius"/>
    </source>
</evidence>
<dbReference type="Proteomes" id="UP000529795">
    <property type="component" value="Unassembled WGS sequence"/>
</dbReference>
<keyword evidence="1" id="KW-0472">Membrane</keyword>
<gene>
    <name evidence="2" type="ORF">GGQ80_001731</name>
</gene>
<comment type="caution">
    <text evidence="2">The sequence shown here is derived from an EMBL/GenBank/DDBJ whole genome shotgun (WGS) entry which is preliminary data.</text>
</comment>